<comment type="similarity">
    <text evidence="1">Belongs to the short-chain dehydrogenases/reductases (SDR) family.</text>
</comment>
<proteinExistence type="inferred from homology"/>
<evidence type="ECO:0000256" key="2">
    <source>
        <dbReference type="ARBA" id="ARBA00023002"/>
    </source>
</evidence>
<dbReference type="Pfam" id="PF00106">
    <property type="entry name" value="adh_short"/>
    <property type="match status" value="1"/>
</dbReference>
<accession>A0A6G9H6T2</accession>
<evidence type="ECO:0000313" key="4">
    <source>
        <dbReference type="EMBL" id="QIQ06255.1"/>
    </source>
</evidence>
<dbReference type="RefSeq" id="WP_167035160.1">
    <property type="nucleotide sequence ID" value="NZ_CP050177.1"/>
</dbReference>
<protein>
    <submittedName>
        <fullName evidence="4">SDR family oxidoreductase</fullName>
    </submittedName>
</protein>
<keyword evidence="2" id="KW-0560">Oxidoreductase</keyword>
<feature type="compositionally biased region" description="Basic and acidic residues" evidence="3">
    <location>
        <begin position="317"/>
        <end position="327"/>
    </location>
</feature>
<dbReference type="GO" id="GO:0016491">
    <property type="term" value="F:oxidoreductase activity"/>
    <property type="evidence" value="ECO:0007669"/>
    <property type="project" value="UniProtKB-KW"/>
</dbReference>
<dbReference type="InterPro" id="IPR036291">
    <property type="entry name" value="NAD(P)-bd_dom_sf"/>
</dbReference>
<name>A0A6G9H6T2_9ACTN</name>
<dbReference type="KEGG" id="slia:HA039_31610"/>
<dbReference type="Proteomes" id="UP000501179">
    <property type="component" value="Chromosome"/>
</dbReference>
<evidence type="ECO:0000313" key="5">
    <source>
        <dbReference type="Proteomes" id="UP000501179"/>
    </source>
</evidence>
<feature type="region of interest" description="Disordered" evidence="3">
    <location>
        <begin position="308"/>
        <end position="327"/>
    </location>
</feature>
<dbReference type="EMBL" id="CP050177">
    <property type="protein sequence ID" value="QIQ06255.1"/>
    <property type="molecule type" value="Genomic_DNA"/>
</dbReference>
<evidence type="ECO:0000256" key="1">
    <source>
        <dbReference type="ARBA" id="ARBA00006484"/>
    </source>
</evidence>
<dbReference type="InterPro" id="IPR002347">
    <property type="entry name" value="SDR_fam"/>
</dbReference>
<dbReference type="PANTHER" id="PTHR24320">
    <property type="entry name" value="RETINOL DEHYDROGENASE"/>
    <property type="match status" value="1"/>
</dbReference>
<sequence>MTKALPREAAPDLRGRLALVTGANSGIGFGVARRFVRAGADVVLAVRNTAKGAEAAQRLGDAAPGARVRVEAVDLSSLASVRDLGARVNAEGAPLHYLVNNAGILAPPRRTRTDDGFELQMATNYLGAFALTGLLLPVLRRGGGRVVAMSSLTARTAHLAAEDLAGTGTYHPYAVHSTSKLALLVFALELDRRSRLHDWGISSNAVHPGGVSGHFHVAGPSLGGGRPDLVARFSARLYKLPGLGNDVTRGSLLPFFAATGGRAEGGAYYAPAGFAELSGPPAPAKVPARAGDVRLAARLWEASEALTGVTFPGSDPGSDHESGSGPV</sequence>
<evidence type="ECO:0000256" key="3">
    <source>
        <dbReference type="SAM" id="MobiDB-lite"/>
    </source>
</evidence>
<dbReference type="NCBIfam" id="NF004513">
    <property type="entry name" value="PRK05854.1"/>
    <property type="match status" value="1"/>
</dbReference>
<dbReference type="Gene3D" id="3.40.50.720">
    <property type="entry name" value="NAD(P)-binding Rossmann-like Domain"/>
    <property type="match status" value="1"/>
</dbReference>
<dbReference type="SUPFAM" id="SSF51735">
    <property type="entry name" value="NAD(P)-binding Rossmann-fold domains"/>
    <property type="match status" value="1"/>
</dbReference>
<gene>
    <name evidence="4" type="ORF">HA039_31610</name>
</gene>
<dbReference type="PANTHER" id="PTHR24320:SF148">
    <property type="entry name" value="NAD(P)-BINDING ROSSMANN-FOLD SUPERFAMILY PROTEIN"/>
    <property type="match status" value="1"/>
</dbReference>
<dbReference type="PRINTS" id="PR00081">
    <property type="entry name" value="GDHRDH"/>
</dbReference>
<reference evidence="4 5" key="1">
    <citation type="submission" date="2020-03" db="EMBL/GenBank/DDBJ databases">
        <title>A novel species.</title>
        <authorList>
            <person name="Gao J."/>
        </authorList>
    </citation>
    <scope>NUCLEOTIDE SEQUENCE [LARGE SCALE GENOMIC DNA]</scope>
    <source>
        <strain evidence="4 5">QMT-12</strain>
    </source>
</reference>
<keyword evidence="5" id="KW-1185">Reference proteome</keyword>
<organism evidence="4 5">
    <name type="scientific">Streptomyces liangshanensis</name>
    <dbReference type="NCBI Taxonomy" id="2717324"/>
    <lineage>
        <taxon>Bacteria</taxon>
        <taxon>Bacillati</taxon>
        <taxon>Actinomycetota</taxon>
        <taxon>Actinomycetes</taxon>
        <taxon>Kitasatosporales</taxon>
        <taxon>Streptomycetaceae</taxon>
        <taxon>Streptomyces</taxon>
    </lineage>
</organism>
<dbReference type="AlphaFoldDB" id="A0A6G9H6T2"/>